<sequence length="178" mass="19482">MPVQHLLNHYLNAARTANPRLRVRDLTAVTVECEAPYAKEKRLLLSSIAHQHNVLSIGIPRGENGNYRAGYDVDLIGFSSLVRRTREAYGRASAHAVTAMLDTPCPHDEDLGTFRSSFLLGYRLGLTDRDLTREEVQAEVSGPHPTDRGVTMRSTGSGAWAGYRAARDRAVAPALTAA</sequence>
<reference evidence="1 2" key="1">
    <citation type="submission" date="2020-08" db="EMBL/GenBank/DDBJ databases">
        <title>Genomic Encyclopedia of Archaeal and Bacterial Type Strains, Phase II (KMG-II): from individual species to whole genera.</title>
        <authorList>
            <person name="Goeker M."/>
        </authorList>
    </citation>
    <scope>NUCLEOTIDE SEQUENCE [LARGE SCALE GENOMIC DNA]</scope>
    <source>
        <strain evidence="1 2">DSM 43850</strain>
    </source>
</reference>
<keyword evidence="2" id="KW-1185">Reference proteome</keyword>
<dbReference type="RefSeq" id="WP_182839450.1">
    <property type="nucleotide sequence ID" value="NZ_BAAABQ010000017.1"/>
</dbReference>
<comment type="caution">
    <text evidence="1">The sequence shown here is derived from an EMBL/GenBank/DDBJ whole genome shotgun (WGS) entry which is preliminary data.</text>
</comment>
<evidence type="ECO:0000313" key="2">
    <source>
        <dbReference type="Proteomes" id="UP000517916"/>
    </source>
</evidence>
<dbReference type="EMBL" id="JACJID010000005">
    <property type="protein sequence ID" value="MBA8929538.1"/>
    <property type="molecule type" value="Genomic_DNA"/>
</dbReference>
<evidence type="ECO:0000313" key="1">
    <source>
        <dbReference type="EMBL" id="MBA8929538.1"/>
    </source>
</evidence>
<dbReference type="Proteomes" id="UP000517916">
    <property type="component" value="Unassembled WGS sequence"/>
</dbReference>
<organism evidence="1 2">
    <name type="scientific">Kutzneria viridogrisea</name>
    <dbReference type="NCBI Taxonomy" id="47990"/>
    <lineage>
        <taxon>Bacteria</taxon>
        <taxon>Bacillati</taxon>
        <taxon>Actinomycetota</taxon>
        <taxon>Actinomycetes</taxon>
        <taxon>Pseudonocardiales</taxon>
        <taxon>Pseudonocardiaceae</taxon>
        <taxon>Kutzneria</taxon>
    </lineage>
</organism>
<gene>
    <name evidence="1" type="ORF">BC739_006756</name>
</gene>
<protein>
    <submittedName>
        <fullName evidence="1">Uncharacterized protein</fullName>
    </submittedName>
</protein>
<proteinExistence type="predicted"/>
<name>A0ABR6BRN6_9PSEU</name>
<accession>A0ABR6BRN6</accession>